<dbReference type="GO" id="GO:0034354">
    <property type="term" value="P:'de novo' NAD+ biosynthetic process from L-tryptophan"/>
    <property type="evidence" value="ECO:0007669"/>
    <property type="project" value="TreeGrafter"/>
</dbReference>
<comment type="caution">
    <text evidence="4">The sequence shown here is derived from an EMBL/GenBank/DDBJ whole genome shotgun (WGS) entry which is preliminary data.</text>
</comment>
<evidence type="ECO:0008006" key="6">
    <source>
        <dbReference type="Google" id="ProtNLM"/>
    </source>
</evidence>
<dbReference type="GO" id="GO:0020037">
    <property type="term" value="F:heme binding"/>
    <property type="evidence" value="ECO:0007669"/>
    <property type="project" value="InterPro"/>
</dbReference>
<keyword evidence="5" id="KW-1185">Reference proteome</keyword>
<evidence type="ECO:0000313" key="4">
    <source>
        <dbReference type="EMBL" id="OAR00086.1"/>
    </source>
</evidence>
<dbReference type="Proteomes" id="UP000243081">
    <property type="component" value="Unassembled WGS sequence"/>
</dbReference>
<keyword evidence="2" id="KW-0479">Metal-binding</keyword>
<evidence type="ECO:0000256" key="1">
    <source>
        <dbReference type="ARBA" id="ARBA00007119"/>
    </source>
</evidence>
<dbReference type="AlphaFoldDB" id="A0A179IBN5"/>
<dbReference type="OrthoDB" id="540174at2759"/>
<evidence type="ECO:0000313" key="5">
    <source>
        <dbReference type="Proteomes" id="UP000243081"/>
    </source>
</evidence>
<comment type="similarity">
    <text evidence="1">Belongs to the indoleamine 2,3-dioxygenase family.</text>
</comment>
<dbReference type="PANTHER" id="PTHR28657:SF10">
    <property type="entry name" value="INDOLEAMINE 2,3-DIOXYGENASE"/>
    <property type="match status" value="1"/>
</dbReference>
<reference evidence="4 5" key="1">
    <citation type="submission" date="2016-03" db="EMBL/GenBank/DDBJ databases">
        <title>Fine-scale spatial genetic structure of a fungal parasite of coffee scale insects.</title>
        <authorList>
            <person name="Jackson D."/>
            <person name="Zemenick K.A."/>
            <person name="Malloure B."/>
            <person name="Quandt C.A."/>
            <person name="James T.Y."/>
        </authorList>
    </citation>
    <scope>NUCLEOTIDE SEQUENCE [LARGE SCALE GENOMIC DNA]</scope>
    <source>
        <strain evidence="4 5">UM487</strain>
    </source>
</reference>
<dbReference type="Pfam" id="PF01231">
    <property type="entry name" value="IDO"/>
    <property type="match status" value="1"/>
</dbReference>
<dbReference type="Gene3D" id="1.20.58.480">
    <property type="match status" value="1"/>
</dbReference>
<evidence type="ECO:0000256" key="3">
    <source>
        <dbReference type="ARBA" id="ARBA00023004"/>
    </source>
</evidence>
<dbReference type="InterPro" id="IPR000898">
    <property type="entry name" value="Indolamine_dOase"/>
</dbReference>
<proteinExistence type="inferred from homology"/>
<dbReference type="InterPro" id="IPR037217">
    <property type="entry name" value="Trp/Indoleamine_2_3_dOase-like"/>
</dbReference>
<evidence type="ECO:0000256" key="2">
    <source>
        <dbReference type="ARBA" id="ARBA00022723"/>
    </source>
</evidence>
<dbReference type="PANTHER" id="PTHR28657">
    <property type="entry name" value="INDOLEAMINE 2,3-DIOXYGENASE"/>
    <property type="match status" value="1"/>
</dbReference>
<dbReference type="GO" id="GO:0005737">
    <property type="term" value="C:cytoplasm"/>
    <property type="evidence" value="ECO:0007669"/>
    <property type="project" value="TreeGrafter"/>
</dbReference>
<dbReference type="GO" id="GO:0033754">
    <property type="term" value="F:indoleamine 2,3-dioxygenase activity"/>
    <property type="evidence" value="ECO:0007669"/>
    <property type="project" value="TreeGrafter"/>
</dbReference>
<dbReference type="SUPFAM" id="SSF140959">
    <property type="entry name" value="Indolic compounds 2,3-dioxygenase-like"/>
    <property type="match status" value="1"/>
</dbReference>
<dbReference type="GO" id="GO:0019441">
    <property type="term" value="P:L-tryptophan catabolic process to kynurenine"/>
    <property type="evidence" value="ECO:0007669"/>
    <property type="project" value="InterPro"/>
</dbReference>
<name>A0A179IBN5_CORDF</name>
<organism evidence="4 5">
    <name type="scientific">Cordyceps confragosa</name>
    <name type="common">Lecanicillium lecanii</name>
    <dbReference type="NCBI Taxonomy" id="2714763"/>
    <lineage>
        <taxon>Eukaryota</taxon>
        <taxon>Fungi</taxon>
        <taxon>Dikarya</taxon>
        <taxon>Ascomycota</taxon>
        <taxon>Pezizomycotina</taxon>
        <taxon>Sordariomycetes</taxon>
        <taxon>Hypocreomycetidae</taxon>
        <taxon>Hypocreales</taxon>
        <taxon>Cordycipitaceae</taxon>
        <taxon>Akanthomyces</taxon>
    </lineage>
</organism>
<dbReference type="GO" id="GO:0046872">
    <property type="term" value="F:metal ion binding"/>
    <property type="evidence" value="ECO:0007669"/>
    <property type="project" value="UniProtKB-KW"/>
</dbReference>
<sequence length="422" mass="46057">MEPKDVIAASQFLAKHADSVSQNGFLPRHLPLRRLPDQRYSAWEAIASNLPTLLLTGRIRHAVFECPIESTRGLRSEGEWRWAYVLLTYMSHAYIWGGDQPAEILPPQLSIPLLRVSLHLALPPVLTCAAANLWNFTSTDACSFSSPASLTPLVSFTASPTESWFLMVGVAVESLGGAIVQTILSAVRAAIARDFLAVAAALLQLSSRLEEITAVMARLPEQCDPPTFYHEVRPFYAGTKNMAGAGLPRAVLYDTGDENGEWKQLRGGSNGQSSLFPLIDSALGVQHTTATATNKSRRRGGDDDGTEDDYHADILNYIPREHRSFLTDFAQIWNIHDVIATTEDLAASEALRAAHAHAGAIPQPALTNCDALHHHTIEKVDAASWDCARSTKAKPGYVAHHERRAHADRDVWDAAHAVLEGG</sequence>
<dbReference type="EMBL" id="LUKN01001855">
    <property type="protein sequence ID" value="OAR00086.1"/>
    <property type="molecule type" value="Genomic_DNA"/>
</dbReference>
<protein>
    <recommendedName>
        <fullName evidence="6">Indoleamine 2,3-dioxygenase</fullName>
    </recommendedName>
</protein>
<keyword evidence="3" id="KW-0408">Iron</keyword>
<gene>
    <name evidence="4" type="ORF">LLEC1_01084</name>
</gene>
<accession>A0A179IBN5</accession>